<dbReference type="PROSITE" id="PS50106">
    <property type="entry name" value="PDZ"/>
    <property type="match status" value="1"/>
</dbReference>
<feature type="compositionally biased region" description="Low complexity" evidence="1">
    <location>
        <begin position="186"/>
        <end position="197"/>
    </location>
</feature>
<dbReference type="PANTHER" id="PTHR14113">
    <property type="entry name" value="PICCOLO/BASSOON"/>
    <property type="match status" value="1"/>
</dbReference>
<dbReference type="PANTHER" id="PTHR14113:SF6">
    <property type="entry name" value="PROTEIN PICCOLO"/>
    <property type="match status" value="1"/>
</dbReference>
<dbReference type="InterPro" id="IPR052098">
    <property type="entry name" value="Presynaptic_Scaffold_Bsn/Pclo"/>
</dbReference>
<dbReference type="Gene3D" id="2.30.42.10">
    <property type="match status" value="1"/>
</dbReference>
<reference evidence="3 4" key="1">
    <citation type="submission" date="2021-06" db="EMBL/GenBank/DDBJ databases">
        <title>Caerostris extrusa draft genome.</title>
        <authorList>
            <person name="Kono N."/>
            <person name="Arakawa K."/>
        </authorList>
    </citation>
    <scope>NUCLEOTIDE SEQUENCE [LARGE SCALE GENOMIC DNA]</scope>
</reference>
<evidence type="ECO:0000259" key="2">
    <source>
        <dbReference type="PROSITE" id="PS50106"/>
    </source>
</evidence>
<dbReference type="GO" id="GO:0098978">
    <property type="term" value="C:glutamatergic synapse"/>
    <property type="evidence" value="ECO:0007669"/>
    <property type="project" value="TreeGrafter"/>
</dbReference>
<dbReference type="AlphaFoldDB" id="A0AAV4Q7S9"/>
<dbReference type="InterPro" id="IPR036034">
    <property type="entry name" value="PDZ_sf"/>
</dbReference>
<dbReference type="EMBL" id="BPLR01005795">
    <property type="protein sequence ID" value="GIY05056.1"/>
    <property type="molecule type" value="Genomic_DNA"/>
</dbReference>
<comment type="caution">
    <text evidence="3">The sequence shown here is derived from an EMBL/GenBank/DDBJ whole genome shotgun (WGS) entry which is preliminary data.</text>
</comment>
<feature type="region of interest" description="Disordered" evidence="1">
    <location>
        <begin position="163"/>
        <end position="247"/>
    </location>
</feature>
<feature type="compositionally biased region" description="Polar residues" evidence="1">
    <location>
        <begin position="207"/>
        <end position="224"/>
    </location>
</feature>
<gene>
    <name evidence="3" type="primary">PCLO</name>
    <name evidence="3" type="ORF">CEXT_542471</name>
</gene>
<dbReference type="GO" id="GO:0035418">
    <property type="term" value="P:protein localization to synapse"/>
    <property type="evidence" value="ECO:0007669"/>
    <property type="project" value="TreeGrafter"/>
</dbReference>
<organism evidence="3 4">
    <name type="scientific">Caerostris extrusa</name>
    <name type="common">Bark spider</name>
    <name type="synonym">Caerostris bankana</name>
    <dbReference type="NCBI Taxonomy" id="172846"/>
    <lineage>
        <taxon>Eukaryota</taxon>
        <taxon>Metazoa</taxon>
        <taxon>Ecdysozoa</taxon>
        <taxon>Arthropoda</taxon>
        <taxon>Chelicerata</taxon>
        <taxon>Arachnida</taxon>
        <taxon>Araneae</taxon>
        <taxon>Araneomorphae</taxon>
        <taxon>Entelegynae</taxon>
        <taxon>Araneoidea</taxon>
        <taxon>Araneidae</taxon>
        <taxon>Caerostris</taxon>
    </lineage>
</organism>
<dbReference type="SUPFAM" id="SSF50156">
    <property type="entry name" value="PDZ domain-like"/>
    <property type="match status" value="1"/>
</dbReference>
<feature type="region of interest" description="Disordered" evidence="1">
    <location>
        <begin position="401"/>
        <end position="444"/>
    </location>
</feature>
<dbReference type="GO" id="GO:0098882">
    <property type="term" value="F:structural constituent of presynaptic active zone"/>
    <property type="evidence" value="ECO:0007669"/>
    <property type="project" value="TreeGrafter"/>
</dbReference>
<dbReference type="CDD" id="cd06714">
    <property type="entry name" value="PDZ_RIM-like"/>
    <property type="match status" value="1"/>
</dbReference>
<dbReference type="GO" id="GO:0048788">
    <property type="term" value="C:cytoskeleton of presynaptic active zone"/>
    <property type="evidence" value="ECO:0007669"/>
    <property type="project" value="TreeGrafter"/>
</dbReference>
<dbReference type="Pfam" id="PF00595">
    <property type="entry name" value="PDZ"/>
    <property type="match status" value="1"/>
</dbReference>
<proteinExistence type="predicted"/>
<evidence type="ECO:0000313" key="3">
    <source>
        <dbReference type="EMBL" id="GIY05056.1"/>
    </source>
</evidence>
<dbReference type="Proteomes" id="UP001054945">
    <property type="component" value="Unassembled WGS sequence"/>
</dbReference>
<dbReference type="GO" id="GO:0098982">
    <property type="term" value="C:GABA-ergic synapse"/>
    <property type="evidence" value="ECO:0007669"/>
    <property type="project" value="TreeGrafter"/>
</dbReference>
<keyword evidence="4" id="KW-1185">Reference proteome</keyword>
<dbReference type="GO" id="GO:0030424">
    <property type="term" value="C:axon"/>
    <property type="evidence" value="ECO:0007669"/>
    <property type="project" value="TreeGrafter"/>
</dbReference>
<name>A0AAV4Q7S9_CAEEX</name>
<evidence type="ECO:0000256" key="1">
    <source>
        <dbReference type="SAM" id="MobiDB-lite"/>
    </source>
</evidence>
<evidence type="ECO:0000313" key="4">
    <source>
        <dbReference type="Proteomes" id="UP001054945"/>
    </source>
</evidence>
<dbReference type="GO" id="GO:1904071">
    <property type="term" value="P:presynaptic active zone assembly"/>
    <property type="evidence" value="ECO:0007669"/>
    <property type="project" value="TreeGrafter"/>
</dbReference>
<protein>
    <submittedName>
        <fullName evidence="3">Protein piccolo</fullName>
    </submittedName>
</protein>
<feature type="domain" description="PDZ" evidence="2">
    <location>
        <begin position="301"/>
        <end position="391"/>
    </location>
</feature>
<dbReference type="SMART" id="SM00228">
    <property type="entry name" value="PDZ"/>
    <property type="match status" value="1"/>
</dbReference>
<accession>A0AAV4Q7S9</accession>
<sequence length="709" mass="79384">MLHEELCKLAERRDRMEAGRTTPVAYVPSPTGSVAYRTSEQTLVAQTRPVVDNDDTSSVLKAIDEILRKDLYSGPLSRTAAWTNYGSADARSNDFYQSAYVTMPRNRYEYSVNSDVHNMGGQWYEEEQVQQQQQQQQVGYYQETAAVPESAMDESIARIASTFPTDEPPDILLSATPGHFSPESEMAPAMPLLPDMPTRSRKLLENLGSSPIQPSRSGSAQSLYQDHHRSEDESNEDDSLGHRMQESSSLLRSQRKLGKIKIHFFPCVLRIITVDEIRFRRITPRTPVSKTTQKYEFPVKRILLTRDPKDRSVSGNGLGMKVVGGKEVPGSNGMIGAYVAKIFPGELLKPLGEVKEGDQVLEWNGIPLTGRTYEEVQRIIASSADEVEIVIRCDLNMLETMNRQRRSSPGMGDKRRLQGRGFGSNGPFRRRRSGKGSSPLTAPTLLQTPLGVTVQHSPRERWEEVGGGNIVSNNIRNALTANLSQASSYENIQSPDRQDSGLISRGQTSRSVVSVFAPGPVSTDFSELYEPSYFSSPPSPDDFLEDEFQYLASGVLRSKNGHCVCTYHPKQTFVKECLPPFSTGITSRDEDEYEPLLKTAGGRKRRTLGFYDLLRPRCSLDKAKKESDDNNNNSKVAATRMAMVRSRESHTWVRVPMPPLTISYPKAAEDHSALSFKSYNYPQLRLVCLDLLLPMVPCTSRRLRAYFVT</sequence>
<dbReference type="InterPro" id="IPR001478">
    <property type="entry name" value="PDZ"/>
</dbReference>